<proteinExistence type="inferred from homology"/>
<keyword evidence="9" id="KW-0694">RNA-binding</keyword>
<sequence>MSGGVDSSVAAYMLKEHGADIEGIFMHNWDTRDESGDCPSERDWRDVQNVCAQLQIKCHRINLVKQYWNQVFSIVLDEYAQGRTPNPDILCNSQIKFGVLLDEIQRRLNASGAWFATGHYARAIRKTVSNDSTITLHRGVDAGKDQSYFLSTITSKQLRRVVFPLGGLHKSTHVRALAKRSGLATAEKEESMGICFVGERRRFHEFLAEYLPQKPGDILSDDMLVVGRHNGLFTKTIGQLAGIPGASEKWYIYAKDSVTNRMYAVKGR</sequence>
<keyword evidence="5" id="KW-0808">Transferase</keyword>
<evidence type="ECO:0000313" key="14">
    <source>
        <dbReference type="Proteomes" id="UP001140094"/>
    </source>
</evidence>
<dbReference type="Gene3D" id="2.30.30.280">
    <property type="entry name" value="Adenine nucleotide alpha hydrolases-like domains"/>
    <property type="match status" value="1"/>
</dbReference>
<gene>
    <name evidence="13" type="ORF">H4R20_002793</name>
</gene>
<evidence type="ECO:0000256" key="1">
    <source>
        <dbReference type="ARBA" id="ARBA00003986"/>
    </source>
</evidence>
<comment type="similarity">
    <text evidence="2">Belongs to the MnmA/TRMU family.</text>
</comment>
<dbReference type="OrthoDB" id="3685at2759"/>
<evidence type="ECO:0000256" key="11">
    <source>
        <dbReference type="ARBA" id="ARBA00049564"/>
    </source>
</evidence>
<keyword evidence="4" id="KW-0820">tRNA-binding</keyword>
<evidence type="ECO:0000256" key="9">
    <source>
        <dbReference type="ARBA" id="ARBA00022884"/>
    </source>
</evidence>
<dbReference type="AlphaFoldDB" id="A0A9W8LTM6"/>
<feature type="domain" description="tRNA-specific 2-thiouridylase MnmA-like central" evidence="12">
    <location>
        <begin position="205"/>
        <end position="263"/>
    </location>
</feature>
<evidence type="ECO:0000256" key="4">
    <source>
        <dbReference type="ARBA" id="ARBA00022555"/>
    </source>
</evidence>
<evidence type="ECO:0000256" key="10">
    <source>
        <dbReference type="ARBA" id="ARBA00023157"/>
    </source>
</evidence>
<evidence type="ECO:0000256" key="8">
    <source>
        <dbReference type="ARBA" id="ARBA00022840"/>
    </source>
</evidence>
<name>A0A9W8LTM6_9FUNG</name>
<evidence type="ECO:0000256" key="5">
    <source>
        <dbReference type="ARBA" id="ARBA00022679"/>
    </source>
</evidence>
<reference evidence="13" key="1">
    <citation type="submission" date="2022-07" db="EMBL/GenBank/DDBJ databases">
        <title>Phylogenomic reconstructions and comparative analyses of Kickxellomycotina fungi.</title>
        <authorList>
            <person name="Reynolds N.K."/>
            <person name="Stajich J.E."/>
            <person name="Barry K."/>
            <person name="Grigoriev I.V."/>
            <person name="Crous P."/>
            <person name="Smith M.E."/>
        </authorList>
    </citation>
    <scope>NUCLEOTIDE SEQUENCE</scope>
    <source>
        <strain evidence="13">NRRL 1565</strain>
    </source>
</reference>
<comment type="caution">
    <text evidence="13">The sequence shown here is derived from an EMBL/GenBank/DDBJ whole genome shotgun (WGS) entry which is preliminary data.</text>
</comment>
<evidence type="ECO:0000259" key="12">
    <source>
        <dbReference type="Pfam" id="PF20259"/>
    </source>
</evidence>
<dbReference type="GO" id="GO:0005524">
    <property type="term" value="F:ATP binding"/>
    <property type="evidence" value="ECO:0007669"/>
    <property type="project" value="UniProtKB-KW"/>
</dbReference>
<dbReference type="NCBIfam" id="TIGR00420">
    <property type="entry name" value="trmU"/>
    <property type="match status" value="1"/>
</dbReference>
<keyword evidence="10" id="KW-1015">Disulfide bond</keyword>
<dbReference type="InterPro" id="IPR004506">
    <property type="entry name" value="MnmA-like"/>
</dbReference>
<comment type="function">
    <text evidence="1">Catalyzes the 2-thiolation of uridine at the wobble position (U34) of mitochondrial tRNA(Lys), tRNA(Glu) and tRNA(Gln). Required for the formation of 5-taurinomethyl-2-thiouridine (tm5s2U) of mitochondrial tRNA(Lys), tRNA(Glu), and tRNA(Gln) at the wobble position. ATP is required to activate the C2 atom of the wobble base.</text>
</comment>
<dbReference type="GO" id="GO:0000049">
    <property type="term" value="F:tRNA binding"/>
    <property type="evidence" value="ECO:0007669"/>
    <property type="project" value="UniProtKB-KW"/>
</dbReference>
<dbReference type="Pfam" id="PF03054">
    <property type="entry name" value="tRNA_Me_trans"/>
    <property type="match status" value="1"/>
</dbReference>
<dbReference type="EMBL" id="JANBUO010000494">
    <property type="protein sequence ID" value="KAJ2803682.1"/>
    <property type="molecule type" value="Genomic_DNA"/>
</dbReference>
<accession>A0A9W8LTM6</accession>
<comment type="catalytic activity">
    <reaction evidence="11">
        <text>5-taurinomethyluridine(34) in tRNA + S-sulfanyl-L-cysteinyl-[protein] + AH2 + ATP = 5-taurinomethyl-2-thiouridine(34) in tRNA + L-cysteinyl-[protein] + A + AMP + diphosphate + H(+)</text>
        <dbReference type="Rhea" id="RHEA:47040"/>
        <dbReference type="Rhea" id="RHEA-COMP:10131"/>
        <dbReference type="Rhea" id="RHEA-COMP:11726"/>
        <dbReference type="Rhea" id="RHEA-COMP:11732"/>
        <dbReference type="Rhea" id="RHEA-COMP:11733"/>
        <dbReference type="ChEBI" id="CHEBI:13193"/>
        <dbReference type="ChEBI" id="CHEBI:15378"/>
        <dbReference type="ChEBI" id="CHEBI:17499"/>
        <dbReference type="ChEBI" id="CHEBI:29950"/>
        <dbReference type="ChEBI" id="CHEBI:30616"/>
        <dbReference type="ChEBI" id="CHEBI:33019"/>
        <dbReference type="ChEBI" id="CHEBI:61963"/>
        <dbReference type="ChEBI" id="CHEBI:87171"/>
        <dbReference type="ChEBI" id="CHEBI:87172"/>
        <dbReference type="ChEBI" id="CHEBI:456215"/>
        <dbReference type="EC" id="2.8.1.14"/>
    </reaction>
</comment>
<evidence type="ECO:0000256" key="7">
    <source>
        <dbReference type="ARBA" id="ARBA00022741"/>
    </source>
</evidence>
<evidence type="ECO:0000256" key="3">
    <source>
        <dbReference type="ARBA" id="ARBA00011953"/>
    </source>
</evidence>
<dbReference type="Proteomes" id="UP001140094">
    <property type="component" value="Unassembled WGS sequence"/>
</dbReference>
<dbReference type="PANTHER" id="PTHR11933">
    <property type="entry name" value="TRNA 5-METHYLAMINOMETHYL-2-THIOURIDYLATE -METHYLTRANSFERASE"/>
    <property type="match status" value="1"/>
</dbReference>
<dbReference type="InterPro" id="IPR046884">
    <property type="entry name" value="MnmA-like_central"/>
</dbReference>
<dbReference type="FunFam" id="3.40.50.620:FF:000115">
    <property type="entry name" value="tRNA-specific 2-thiouridylase MnmA"/>
    <property type="match status" value="1"/>
</dbReference>
<dbReference type="CDD" id="cd01998">
    <property type="entry name" value="MnmA_TRMU-like"/>
    <property type="match status" value="1"/>
</dbReference>
<dbReference type="PANTHER" id="PTHR11933:SF5">
    <property type="entry name" value="MITOCHONDRIAL TRNA-SPECIFIC 2-THIOURIDYLASE 1"/>
    <property type="match status" value="1"/>
</dbReference>
<dbReference type="Gene3D" id="3.40.50.620">
    <property type="entry name" value="HUPs"/>
    <property type="match status" value="1"/>
</dbReference>
<dbReference type="Pfam" id="PF20259">
    <property type="entry name" value="tRNA_Me_trans_M"/>
    <property type="match status" value="1"/>
</dbReference>
<dbReference type="NCBIfam" id="NF001138">
    <property type="entry name" value="PRK00143.1"/>
    <property type="match status" value="1"/>
</dbReference>
<evidence type="ECO:0000313" key="13">
    <source>
        <dbReference type="EMBL" id="KAJ2803682.1"/>
    </source>
</evidence>
<dbReference type="GO" id="GO:0005739">
    <property type="term" value="C:mitochondrion"/>
    <property type="evidence" value="ECO:0007669"/>
    <property type="project" value="TreeGrafter"/>
</dbReference>
<keyword evidence="14" id="KW-1185">Reference proteome</keyword>
<dbReference type="InterPro" id="IPR014729">
    <property type="entry name" value="Rossmann-like_a/b/a_fold"/>
</dbReference>
<keyword evidence="6" id="KW-0819">tRNA processing</keyword>
<evidence type="ECO:0000256" key="6">
    <source>
        <dbReference type="ARBA" id="ARBA00022694"/>
    </source>
</evidence>
<organism evidence="13 14">
    <name type="scientific">Coemansia guatemalensis</name>
    <dbReference type="NCBI Taxonomy" id="2761395"/>
    <lineage>
        <taxon>Eukaryota</taxon>
        <taxon>Fungi</taxon>
        <taxon>Fungi incertae sedis</taxon>
        <taxon>Zoopagomycota</taxon>
        <taxon>Kickxellomycotina</taxon>
        <taxon>Kickxellomycetes</taxon>
        <taxon>Kickxellales</taxon>
        <taxon>Kickxellaceae</taxon>
        <taxon>Coemansia</taxon>
    </lineage>
</organism>
<dbReference type="GO" id="GO:0002143">
    <property type="term" value="P:tRNA wobble position uridine thiolation"/>
    <property type="evidence" value="ECO:0007669"/>
    <property type="project" value="TreeGrafter"/>
</dbReference>
<dbReference type="EC" id="2.8.1.14" evidence="3"/>
<keyword evidence="7" id="KW-0547">Nucleotide-binding</keyword>
<dbReference type="InterPro" id="IPR023382">
    <property type="entry name" value="MnmA-like_central_sf"/>
</dbReference>
<dbReference type="SUPFAM" id="SSF52402">
    <property type="entry name" value="Adenine nucleotide alpha hydrolases-like"/>
    <property type="match status" value="1"/>
</dbReference>
<protein>
    <recommendedName>
        <fullName evidence="3">tRNA-5-taurinomethyluridine 2-sulfurtransferase</fullName>
        <ecNumber evidence="3">2.8.1.14</ecNumber>
    </recommendedName>
</protein>
<keyword evidence="8" id="KW-0067">ATP-binding</keyword>
<dbReference type="GO" id="GO:0016783">
    <property type="term" value="F:sulfurtransferase activity"/>
    <property type="evidence" value="ECO:0007669"/>
    <property type="project" value="InterPro"/>
</dbReference>
<evidence type="ECO:0000256" key="2">
    <source>
        <dbReference type="ARBA" id="ARBA00006191"/>
    </source>
</evidence>